<organism evidence="2">
    <name type="scientific">bioreactor metagenome</name>
    <dbReference type="NCBI Taxonomy" id="1076179"/>
    <lineage>
        <taxon>unclassified sequences</taxon>
        <taxon>metagenomes</taxon>
        <taxon>ecological metagenomes</taxon>
    </lineage>
</organism>
<feature type="compositionally biased region" description="Basic residues" evidence="1">
    <location>
        <begin position="65"/>
        <end position="78"/>
    </location>
</feature>
<protein>
    <submittedName>
        <fullName evidence="2">Uncharacterized protein</fullName>
    </submittedName>
</protein>
<proteinExistence type="predicted"/>
<dbReference type="EMBL" id="VSSQ01074260">
    <property type="protein sequence ID" value="MPN25181.1"/>
    <property type="molecule type" value="Genomic_DNA"/>
</dbReference>
<reference evidence="2" key="1">
    <citation type="submission" date="2019-08" db="EMBL/GenBank/DDBJ databases">
        <authorList>
            <person name="Kucharzyk K."/>
            <person name="Murdoch R.W."/>
            <person name="Higgins S."/>
            <person name="Loffler F."/>
        </authorList>
    </citation>
    <scope>NUCLEOTIDE SEQUENCE</scope>
</reference>
<feature type="region of interest" description="Disordered" evidence="1">
    <location>
        <begin position="60"/>
        <end position="84"/>
    </location>
</feature>
<evidence type="ECO:0000256" key="1">
    <source>
        <dbReference type="SAM" id="MobiDB-lite"/>
    </source>
</evidence>
<sequence length="84" mass="9044">MTLGGIRSPKIEESVTSAVAYPLGYPCSTMRGMRMGPVAATPVKPLPEIAPIMAQLIAATTPKPPRTRPTKTSTKSRRYFAMPL</sequence>
<dbReference type="AlphaFoldDB" id="A0A645GE35"/>
<gene>
    <name evidence="2" type="ORF">SDC9_172588</name>
</gene>
<accession>A0A645GE35</accession>
<name>A0A645GE35_9ZZZZ</name>
<dbReference type="AntiFam" id="ANF00246">
    <property type="entry name" value="Shadow ORF (opposite dctM)"/>
</dbReference>
<evidence type="ECO:0000313" key="2">
    <source>
        <dbReference type="EMBL" id="MPN25181.1"/>
    </source>
</evidence>
<comment type="caution">
    <text evidence="2">The sequence shown here is derived from an EMBL/GenBank/DDBJ whole genome shotgun (WGS) entry which is preliminary data.</text>
</comment>